<feature type="compositionally biased region" description="Low complexity" evidence="1">
    <location>
        <begin position="26"/>
        <end position="40"/>
    </location>
</feature>
<organism evidence="2 3">
    <name type="scientific">Trametes pubescens</name>
    <name type="common">White-rot fungus</name>
    <dbReference type="NCBI Taxonomy" id="154538"/>
    <lineage>
        <taxon>Eukaryota</taxon>
        <taxon>Fungi</taxon>
        <taxon>Dikarya</taxon>
        <taxon>Basidiomycota</taxon>
        <taxon>Agaricomycotina</taxon>
        <taxon>Agaricomycetes</taxon>
        <taxon>Polyporales</taxon>
        <taxon>Polyporaceae</taxon>
        <taxon>Trametes</taxon>
    </lineage>
</organism>
<feature type="region of interest" description="Disordered" evidence="1">
    <location>
        <begin position="189"/>
        <end position="287"/>
    </location>
</feature>
<accession>A0A1M2W470</accession>
<feature type="region of interest" description="Disordered" evidence="1">
    <location>
        <begin position="308"/>
        <end position="447"/>
    </location>
</feature>
<dbReference type="AlphaFoldDB" id="A0A1M2W470"/>
<feature type="compositionally biased region" description="Low complexity" evidence="1">
    <location>
        <begin position="72"/>
        <end position="93"/>
    </location>
</feature>
<dbReference type="OMA" id="DHEEYEI"/>
<feature type="region of interest" description="Disordered" evidence="1">
    <location>
        <begin position="66"/>
        <end position="112"/>
    </location>
</feature>
<sequence length="563" mass="60108">MSASPQPPPPAVPAHREEPVAQSNGSPPASSSPAQLAALLTKSLQEAESLKSELAQVKRRADKAERLLAVFQQSSQSTSPNGSPPGSSQGAPSKPHLSEAARKAIFDSDARADAAERARDEAEARLRMLQEYWTDVDRFFSQMDARTADMRSRWTRYIESGGGPIVPIGNIPSQNASVYLPTALQQHDLPLPPLPHRSHSVRTRLAGPSQPFPSVTLPPPPSTSSSRVRPRADSMDAGYNNGVLSGPGAPPPAKRPRAERDSDRGREHRYSLSPSNSPAYLSNGHAVDHSPTLNAHLANTLPALHYSTYHHPSSRRTDRDDPAAARYAPGGYVNQHRHRRGRSTSRDREHSSRSRSRSRASSLSLEEMLIEATTTPAEDRPGPDGHVHPRAVHPSAHLHPSSRHRSPSPGYHLQVLSQHGRSRAHSAVQLHPSAHASGTGASAPGPLPAPGQVQTYQTHIFAPPVTGAPVKKSKLTAGSSTLSANGSVLTLGPTGSVISGPSSLGGGGFPATNAAGQRICRQCGLPGRYKDNKCVEKWGPGPEGPGTVCDRYVREIEPLKTSR</sequence>
<keyword evidence="3" id="KW-1185">Reference proteome</keyword>
<protein>
    <submittedName>
        <fullName evidence="2">Uncharacterized protein</fullName>
    </submittedName>
</protein>
<dbReference type="OrthoDB" id="2162994at2759"/>
<dbReference type="Proteomes" id="UP000184267">
    <property type="component" value="Unassembled WGS sequence"/>
</dbReference>
<evidence type="ECO:0000256" key="1">
    <source>
        <dbReference type="SAM" id="MobiDB-lite"/>
    </source>
</evidence>
<feature type="compositionally biased region" description="Basic and acidic residues" evidence="1">
    <location>
        <begin position="256"/>
        <end position="270"/>
    </location>
</feature>
<feature type="compositionally biased region" description="Basic and acidic residues" evidence="1">
    <location>
        <begin position="377"/>
        <end position="387"/>
    </location>
</feature>
<dbReference type="EMBL" id="MNAD01000268">
    <property type="protein sequence ID" value="OJT14648.1"/>
    <property type="molecule type" value="Genomic_DNA"/>
</dbReference>
<gene>
    <name evidence="2" type="ORF">TRAPUB_8806</name>
</gene>
<feature type="compositionally biased region" description="Low complexity" evidence="1">
    <location>
        <begin position="432"/>
        <end position="444"/>
    </location>
</feature>
<comment type="caution">
    <text evidence="2">The sequence shown here is derived from an EMBL/GenBank/DDBJ whole genome shotgun (WGS) entry which is preliminary data.</text>
</comment>
<feature type="compositionally biased region" description="Basic and acidic residues" evidence="1">
    <location>
        <begin position="96"/>
        <end position="112"/>
    </location>
</feature>
<name>A0A1M2W470_TRAPU</name>
<proteinExistence type="predicted"/>
<feature type="compositionally biased region" description="Pro residues" evidence="1">
    <location>
        <begin position="1"/>
        <end position="12"/>
    </location>
</feature>
<evidence type="ECO:0000313" key="3">
    <source>
        <dbReference type="Proteomes" id="UP000184267"/>
    </source>
</evidence>
<feature type="region of interest" description="Disordered" evidence="1">
    <location>
        <begin position="1"/>
        <end position="40"/>
    </location>
</feature>
<reference evidence="2 3" key="1">
    <citation type="submission" date="2016-10" db="EMBL/GenBank/DDBJ databases">
        <title>Genome sequence of the basidiomycete white-rot fungus Trametes pubescens.</title>
        <authorList>
            <person name="Makela M.R."/>
            <person name="Granchi Z."/>
            <person name="Peng M."/>
            <person name="De Vries R.P."/>
            <person name="Grigoriev I."/>
            <person name="Riley R."/>
            <person name="Hilden K."/>
        </authorList>
    </citation>
    <scope>NUCLEOTIDE SEQUENCE [LARGE SCALE GENOMIC DNA]</scope>
    <source>
        <strain evidence="2 3">FBCC735</strain>
    </source>
</reference>
<dbReference type="STRING" id="154538.A0A1M2W470"/>
<evidence type="ECO:0000313" key="2">
    <source>
        <dbReference type="EMBL" id="OJT14648.1"/>
    </source>
</evidence>